<comment type="cofactor">
    <cofactor evidence="1">
        <name>FAD</name>
        <dbReference type="ChEBI" id="CHEBI:57692"/>
    </cofactor>
</comment>
<dbReference type="PANTHER" id="PTHR11552:SF147">
    <property type="entry name" value="CHOLINE DEHYDROGENASE, MITOCHONDRIAL"/>
    <property type="match status" value="1"/>
</dbReference>
<dbReference type="InterPro" id="IPR012132">
    <property type="entry name" value="GMC_OxRdtase"/>
</dbReference>
<keyword evidence="8" id="KW-1185">Reference proteome</keyword>
<evidence type="ECO:0008006" key="9">
    <source>
        <dbReference type="Google" id="ProtNLM"/>
    </source>
</evidence>
<proteinExistence type="inferred from homology"/>
<dbReference type="InterPro" id="IPR000172">
    <property type="entry name" value="GMC_OxRdtase_N"/>
</dbReference>
<dbReference type="Proteomes" id="UP001497453">
    <property type="component" value="Chromosome 2"/>
</dbReference>
<keyword evidence="4" id="KW-0274">FAD</keyword>
<dbReference type="PIRSF" id="PIRSF000137">
    <property type="entry name" value="Alcohol_oxidase"/>
    <property type="match status" value="1"/>
</dbReference>
<evidence type="ECO:0000313" key="8">
    <source>
        <dbReference type="Proteomes" id="UP001497453"/>
    </source>
</evidence>
<dbReference type="InterPro" id="IPR036188">
    <property type="entry name" value="FAD/NAD-bd_sf"/>
</dbReference>
<accession>A0ABP1D3M3</accession>
<feature type="domain" description="Glucose-methanol-choline oxidoreductase N-terminal" evidence="5">
    <location>
        <begin position="32"/>
        <end position="335"/>
    </location>
</feature>
<dbReference type="SUPFAM" id="SSF51905">
    <property type="entry name" value="FAD/NAD(P)-binding domain"/>
    <property type="match status" value="1"/>
</dbReference>
<sequence length="604" mass="65349">MGSWFSKSPYVSNPSDFATTSTSADPGKWKQYDYIVVGGGTAGCVLASRLSEDRDVTVLLIEAGTGRGNVFTKAPLAFTKNFKTSVDWEYYNACVYRIMHKETYLARGKMLGGTSALNALIYDRCSPEDYDSWAKAGCNGWTFKELEPYFRKAEGYSPKQITNIDLSSKGTTGPWKIRQTPSPAPISDVIMETCKEIGIPYVEDLNSPDREVGVGHLAGIVDEHGNRVSTASAYLTPEVLSRSNLTVAVNTYVEKILFSEEKGSPRAVGVQVASSASGPKYRVAATREVILAAGVVSSPHLLFVSGVGAKEELSAASVPVVKDVPAVGKHLADHISSGPLIFRAKPGVTLDKLNSSLLAGASAFLKWLWNGTGPFASMGVTSVAFIRSDDIRFIDTSLGPVKDLTSGPKSPDLELMWTPAIIPSFFDNARPGEHGFTIPSILLKPESKGIIHFKSGSIYDKPTLAGNYLDSESDLNVVARGVRCTFKLAHSEPLKSLLEFNPNNSDKSDYFWFGDQDPSKVTDDDIREFIKRNGHTAFHPVGTCRMGTDPQDSVLDPNLRVHGVTGLRVVDTSVFPTQVSGHPQGPVVAIAEKAADMIKADRQI</sequence>
<dbReference type="PANTHER" id="PTHR11552">
    <property type="entry name" value="GLUCOSE-METHANOL-CHOLINE GMC OXIDOREDUCTASE"/>
    <property type="match status" value="1"/>
</dbReference>
<evidence type="ECO:0000259" key="6">
    <source>
        <dbReference type="Pfam" id="PF05199"/>
    </source>
</evidence>
<dbReference type="Gene3D" id="3.30.560.10">
    <property type="entry name" value="Glucose Oxidase, domain 3"/>
    <property type="match status" value="1"/>
</dbReference>
<comment type="similarity">
    <text evidence="2">Belongs to the GMC oxidoreductase family.</text>
</comment>
<evidence type="ECO:0000256" key="4">
    <source>
        <dbReference type="ARBA" id="ARBA00022827"/>
    </source>
</evidence>
<evidence type="ECO:0000256" key="2">
    <source>
        <dbReference type="ARBA" id="ARBA00010790"/>
    </source>
</evidence>
<evidence type="ECO:0000256" key="3">
    <source>
        <dbReference type="ARBA" id="ARBA00022630"/>
    </source>
</evidence>
<dbReference type="Pfam" id="PF00732">
    <property type="entry name" value="GMC_oxred_N"/>
    <property type="match status" value="1"/>
</dbReference>
<organism evidence="7 8">
    <name type="scientific">Somion occarium</name>
    <dbReference type="NCBI Taxonomy" id="3059160"/>
    <lineage>
        <taxon>Eukaryota</taxon>
        <taxon>Fungi</taxon>
        <taxon>Dikarya</taxon>
        <taxon>Basidiomycota</taxon>
        <taxon>Agaricomycotina</taxon>
        <taxon>Agaricomycetes</taxon>
        <taxon>Polyporales</taxon>
        <taxon>Cerrenaceae</taxon>
        <taxon>Somion</taxon>
    </lineage>
</organism>
<evidence type="ECO:0000313" key="7">
    <source>
        <dbReference type="EMBL" id="CAL1702482.1"/>
    </source>
</evidence>
<dbReference type="SUPFAM" id="SSF54373">
    <property type="entry name" value="FAD-linked reductases, C-terminal domain"/>
    <property type="match status" value="1"/>
</dbReference>
<evidence type="ECO:0000256" key="1">
    <source>
        <dbReference type="ARBA" id="ARBA00001974"/>
    </source>
</evidence>
<keyword evidence="3" id="KW-0285">Flavoprotein</keyword>
<dbReference type="Gene3D" id="3.50.50.60">
    <property type="entry name" value="FAD/NAD(P)-binding domain"/>
    <property type="match status" value="1"/>
</dbReference>
<name>A0ABP1D3M3_9APHY</name>
<gene>
    <name evidence="7" type="ORF">GFSPODELE1_LOCUS4064</name>
</gene>
<dbReference type="EMBL" id="OZ037945">
    <property type="protein sequence ID" value="CAL1702482.1"/>
    <property type="molecule type" value="Genomic_DNA"/>
</dbReference>
<evidence type="ECO:0000259" key="5">
    <source>
        <dbReference type="Pfam" id="PF00732"/>
    </source>
</evidence>
<reference evidence="8" key="1">
    <citation type="submission" date="2024-04" db="EMBL/GenBank/DDBJ databases">
        <authorList>
            <person name="Shaw F."/>
            <person name="Minotto A."/>
        </authorList>
    </citation>
    <scope>NUCLEOTIDE SEQUENCE [LARGE SCALE GENOMIC DNA]</scope>
</reference>
<dbReference type="Pfam" id="PF05199">
    <property type="entry name" value="GMC_oxred_C"/>
    <property type="match status" value="1"/>
</dbReference>
<protein>
    <recommendedName>
        <fullName evidence="9">GMC oxidoreductase</fullName>
    </recommendedName>
</protein>
<dbReference type="InterPro" id="IPR007867">
    <property type="entry name" value="GMC_OxRtase_C"/>
</dbReference>
<feature type="domain" description="Glucose-methanol-choline oxidoreductase C-terminal" evidence="6">
    <location>
        <begin position="445"/>
        <end position="591"/>
    </location>
</feature>